<dbReference type="EMBL" id="CM044706">
    <property type="protein sequence ID" value="KAI5660108.1"/>
    <property type="molecule type" value="Genomic_DNA"/>
</dbReference>
<name>A0ACC0AJD5_CATRO</name>
<comment type="caution">
    <text evidence="1">The sequence shown here is derived from an EMBL/GenBank/DDBJ whole genome shotgun (WGS) entry which is preliminary data.</text>
</comment>
<reference evidence="2" key="1">
    <citation type="journal article" date="2023" name="Nat. Plants">
        <title>Single-cell RNA sequencing provides a high-resolution roadmap for understanding the multicellular compartmentation of specialized metabolism.</title>
        <authorList>
            <person name="Sun S."/>
            <person name="Shen X."/>
            <person name="Li Y."/>
            <person name="Li Y."/>
            <person name="Wang S."/>
            <person name="Li R."/>
            <person name="Zhang H."/>
            <person name="Shen G."/>
            <person name="Guo B."/>
            <person name="Wei J."/>
            <person name="Xu J."/>
            <person name="St-Pierre B."/>
            <person name="Chen S."/>
            <person name="Sun C."/>
        </authorList>
    </citation>
    <scope>NUCLEOTIDE SEQUENCE [LARGE SCALE GENOMIC DNA]</scope>
</reference>
<evidence type="ECO:0000313" key="1">
    <source>
        <dbReference type="EMBL" id="KAI5660108.1"/>
    </source>
</evidence>
<sequence length="837" mass="92825">MNEFKLAITENCGGLLKKSVLMYQLHSWNPSILRKVFCYCSGSVGLANTKLCSSAISAVAKSAIYGSNKCLNEFAKSGRIHDAQKLFESMPERDEFTWNSMISGCAELGKLVEARKLFDQAPSKSAITWSALISGYCRYGYEIEGFQLFWLMQHEGHKPSQFTLGSVLRICSIKGLLSKGEQIHGYAIKTNLDANVFVITGLIDMYAKCLQVMEAEVLFEMMPDGRNHVTWTAMINGYSVNGDASKAIGCFKGMRDEGIGANQYTFPAVLSACGTNSNIRFGVQVHSCVVRGGFEANVFVQSALVDMYAKCGDLDNAKQAIDRMEVDTAASWNSLMVGYVRNGLEDEALFLFKVMHQRTMGLDEFTYPSVLNCLTSKQNVKIGKSVHCLVIKSGFQGFKLICNALVDMYAKQGDLYSAFEVFNNMPDKDVISWTSAVTGYAHNGFHEEALEFFCKMRISGIEPDQIVTSSILSSCSELALLELGQQLHASSLKSGLGLFLSVNNSLLAMYAKCGCLKEANRVFNSMPIRNVMTWTALIVGCAQNGKGKESLQLYDEMIQSGTKPDFITFIGLLFACSHAGLVEQGRLYFESMVNVYGITPGPDHYASMIYLLGRSGKMQEAEKLLDEMLVGPNATVWKALLAACRVHGNEDLAKRAALALFELTPQDAVPYIILSNIYSSAGKWEEAAAVRKLMRSRSVIKEPGYSWLEMNGKVHKFLSEDRSHPKAKEIYHKIDDVIKLIKEAGYVPDMNFALHDINEEGKELGLAYHSEKLAVAFGLLYLPQGAPIRIYKNIRVCGDCHSAMKFISKIFNQHIILRDSNCFHHFLVGICSCGDYY</sequence>
<organism evidence="1 2">
    <name type="scientific">Catharanthus roseus</name>
    <name type="common">Madagascar periwinkle</name>
    <name type="synonym">Vinca rosea</name>
    <dbReference type="NCBI Taxonomy" id="4058"/>
    <lineage>
        <taxon>Eukaryota</taxon>
        <taxon>Viridiplantae</taxon>
        <taxon>Streptophyta</taxon>
        <taxon>Embryophyta</taxon>
        <taxon>Tracheophyta</taxon>
        <taxon>Spermatophyta</taxon>
        <taxon>Magnoliopsida</taxon>
        <taxon>eudicotyledons</taxon>
        <taxon>Gunneridae</taxon>
        <taxon>Pentapetalae</taxon>
        <taxon>asterids</taxon>
        <taxon>lamiids</taxon>
        <taxon>Gentianales</taxon>
        <taxon>Apocynaceae</taxon>
        <taxon>Rauvolfioideae</taxon>
        <taxon>Vinceae</taxon>
        <taxon>Catharanthinae</taxon>
        <taxon>Catharanthus</taxon>
    </lineage>
</organism>
<proteinExistence type="predicted"/>
<protein>
    <submittedName>
        <fullName evidence="1">Uncharacterized protein</fullName>
    </submittedName>
</protein>
<accession>A0ACC0AJD5</accession>
<keyword evidence="2" id="KW-1185">Reference proteome</keyword>
<gene>
    <name evidence="1" type="ORF">M9H77_28901</name>
</gene>
<dbReference type="Proteomes" id="UP001060085">
    <property type="component" value="Linkage Group LG06"/>
</dbReference>
<evidence type="ECO:0000313" key="2">
    <source>
        <dbReference type="Proteomes" id="UP001060085"/>
    </source>
</evidence>